<gene>
    <name evidence="1" type="ORF">LTRI10_LOCUS30742</name>
</gene>
<evidence type="ECO:0000313" key="2">
    <source>
        <dbReference type="Proteomes" id="UP001497516"/>
    </source>
</evidence>
<keyword evidence="2" id="KW-1185">Reference proteome</keyword>
<accession>A0AAV2EW10</accession>
<dbReference type="AlphaFoldDB" id="A0AAV2EW10"/>
<evidence type="ECO:0000313" key="1">
    <source>
        <dbReference type="EMBL" id="CAL1389923.1"/>
    </source>
</evidence>
<dbReference type="Proteomes" id="UP001497516">
    <property type="component" value="Chromosome 5"/>
</dbReference>
<proteinExistence type="predicted"/>
<reference evidence="1 2" key="1">
    <citation type="submission" date="2024-04" db="EMBL/GenBank/DDBJ databases">
        <authorList>
            <person name="Fracassetti M."/>
        </authorList>
    </citation>
    <scope>NUCLEOTIDE SEQUENCE [LARGE SCALE GENOMIC DNA]</scope>
</reference>
<dbReference type="Gene3D" id="3.60.10.10">
    <property type="entry name" value="Endonuclease/exonuclease/phosphatase"/>
    <property type="match status" value="1"/>
</dbReference>
<dbReference type="EMBL" id="OZ034818">
    <property type="protein sequence ID" value="CAL1389923.1"/>
    <property type="molecule type" value="Genomic_DNA"/>
</dbReference>
<organism evidence="1 2">
    <name type="scientific">Linum trigynum</name>
    <dbReference type="NCBI Taxonomy" id="586398"/>
    <lineage>
        <taxon>Eukaryota</taxon>
        <taxon>Viridiplantae</taxon>
        <taxon>Streptophyta</taxon>
        <taxon>Embryophyta</taxon>
        <taxon>Tracheophyta</taxon>
        <taxon>Spermatophyta</taxon>
        <taxon>Magnoliopsida</taxon>
        <taxon>eudicotyledons</taxon>
        <taxon>Gunneridae</taxon>
        <taxon>Pentapetalae</taxon>
        <taxon>rosids</taxon>
        <taxon>fabids</taxon>
        <taxon>Malpighiales</taxon>
        <taxon>Linaceae</taxon>
        <taxon>Linum</taxon>
    </lineage>
</organism>
<dbReference type="InterPro" id="IPR036691">
    <property type="entry name" value="Endo/exonu/phosph_ase_sf"/>
</dbReference>
<sequence>MSHSFIAWNVHGLGNPDKREKIKRLLKRWKPSIVGLTETKWKVCDQSLISSISGCKSSGSVPKNSTGASEVIAIY</sequence>
<name>A0AAV2EW10_9ROSI</name>
<protein>
    <submittedName>
        <fullName evidence="1">Uncharacterized protein</fullName>
    </submittedName>
</protein>
<dbReference type="SUPFAM" id="SSF56219">
    <property type="entry name" value="DNase I-like"/>
    <property type="match status" value="1"/>
</dbReference>